<feature type="region of interest" description="Disordered" evidence="7">
    <location>
        <begin position="514"/>
        <end position="555"/>
    </location>
</feature>
<comment type="caution">
    <text evidence="9">The sequence shown here is derived from an EMBL/GenBank/DDBJ whole genome shotgun (WGS) entry which is preliminary data.</text>
</comment>
<feature type="transmembrane region" description="Helical" evidence="6">
    <location>
        <begin position="575"/>
        <end position="595"/>
    </location>
</feature>
<dbReference type="GO" id="GO:0042910">
    <property type="term" value="F:xenobiotic transmembrane transporter activity"/>
    <property type="evidence" value="ECO:0007669"/>
    <property type="project" value="InterPro"/>
</dbReference>
<proteinExistence type="inferred from homology"/>
<organism evidence="9 10">
    <name type="scientific">Acipenser ruthenus</name>
    <name type="common">Sterlet sturgeon</name>
    <dbReference type="NCBI Taxonomy" id="7906"/>
    <lineage>
        <taxon>Eukaryota</taxon>
        <taxon>Metazoa</taxon>
        <taxon>Chordata</taxon>
        <taxon>Craniata</taxon>
        <taxon>Vertebrata</taxon>
        <taxon>Euteleostomi</taxon>
        <taxon>Actinopterygii</taxon>
        <taxon>Chondrostei</taxon>
        <taxon>Acipenseriformes</taxon>
        <taxon>Acipenseridae</taxon>
        <taxon>Acipenser</taxon>
    </lineage>
</organism>
<gene>
    <name evidence="9" type="ORF">EOD39_20873</name>
</gene>
<evidence type="ECO:0000256" key="3">
    <source>
        <dbReference type="ARBA" id="ARBA00022692"/>
    </source>
</evidence>
<reference evidence="9 10" key="1">
    <citation type="submission" date="2019-01" db="EMBL/GenBank/DDBJ databases">
        <title>Draft Genome and Complete Hox-Cluster Characterization of the Sterlet Sturgeon (Acipenser ruthenus).</title>
        <authorList>
            <person name="Wei Q."/>
        </authorList>
    </citation>
    <scope>NUCLEOTIDE SEQUENCE [LARGE SCALE GENOMIC DNA]</scope>
    <source>
        <strain evidence="9">WHYD16114868_AA</strain>
        <tissue evidence="9">Blood</tissue>
    </source>
</reference>
<evidence type="ECO:0000256" key="8">
    <source>
        <dbReference type="SAM" id="SignalP"/>
    </source>
</evidence>
<accession>A0A444UU89</accession>
<dbReference type="GO" id="GO:1990961">
    <property type="term" value="P:xenobiotic detoxification by transmembrane export across the plasma membrane"/>
    <property type="evidence" value="ECO:0007669"/>
    <property type="project" value="InterPro"/>
</dbReference>
<keyword evidence="4 6" id="KW-1133">Transmembrane helix</keyword>
<dbReference type="Pfam" id="PF01554">
    <property type="entry name" value="MatE"/>
    <property type="match status" value="2"/>
</dbReference>
<feature type="transmembrane region" description="Helical" evidence="6">
    <location>
        <begin position="245"/>
        <end position="265"/>
    </location>
</feature>
<keyword evidence="10" id="KW-1185">Reference proteome</keyword>
<keyword evidence="3 6" id="KW-0812">Transmembrane</keyword>
<dbReference type="AlphaFoldDB" id="A0A444UU89"/>
<evidence type="ECO:0000313" key="9">
    <source>
        <dbReference type="EMBL" id="RXM91733.1"/>
    </source>
</evidence>
<dbReference type="EMBL" id="SCEB01007917">
    <property type="protein sequence ID" value="RXM91733.1"/>
    <property type="molecule type" value="Genomic_DNA"/>
</dbReference>
<comment type="subcellular location">
    <subcellularLocation>
        <location evidence="1">Membrane</location>
        <topology evidence="1">Multi-pass membrane protein</topology>
    </subcellularLocation>
</comment>
<sequence>MAVKVLPCLLLLTLCSQLKESGLKMPKAGNPQPASTAAVSSKEEEVASQSSSTSGSSCTACLRCFRRVIPVGFKEELYQLSCLAGPVFVSQLMIFLIGFVSTVFCGHLGKLELASVALSIAVINVSGISVGTGLASTCDTLISQTYGSGNLKRVMSQLYVKIFMPALPVSIFSAVNLRSYTKHIVQLCTDCTLLATFMYQLQGRYLQNQGIIWPQVITGAIGNVINALINYIFLYVLDLGVAGSAGANVISQFILMVLLFGYIHWKKLHKDTWAGWTTECLQEWGDFVRLAIPSMFMLCIECWTYEIGGFLAGLISEVELGAQSVFYELAYIIYMVPLGISVAASVRVGNALGAGNTEEAKTTSKVAMMGAGVFAVLLAIIIAPLKDLVGYIFTTEVEIIDLVSKVMVLFAPLHFCDGLVGVSGGIVRGVGRQKFGAICNLVGYYVVGLPVGVSLMFAMHMGIVGLWTGMLLSVAMQAVSFNIFIVKLDWKKVTQEALVRAGVQTLRDGRENEVHVNGIDSADPSPDSKAEQEMAMEDLSPSHTDTEGLGDGRAEGSMSPVGGILSLQQLVLRRGLAVIGGLLILAAGIIVNVTLTEFTWHSNSTVSPDTGSNATQHRF</sequence>
<dbReference type="GO" id="GO:0016020">
    <property type="term" value="C:membrane"/>
    <property type="evidence" value="ECO:0007669"/>
    <property type="project" value="UniProtKB-SubCell"/>
</dbReference>
<evidence type="ECO:0000256" key="7">
    <source>
        <dbReference type="SAM" id="MobiDB-lite"/>
    </source>
</evidence>
<dbReference type="InterPro" id="IPR045069">
    <property type="entry name" value="MATE_euk"/>
</dbReference>
<evidence type="ECO:0000313" key="10">
    <source>
        <dbReference type="Proteomes" id="UP000289886"/>
    </source>
</evidence>
<feature type="transmembrane region" description="Helical" evidence="6">
    <location>
        <begin position="83"/>
        <end position="105"/>
    </location>
</feature>
<feature type="transmembrane region" description="Helical" evidence="6">
    <location>
        <begin position="438"/>
        <end position="458"/>
    </location>
</feature>
<feature type="transmembrane region" description="Helical" evidence="6">
    <location>
        <begin position="406"/>
        <end position="426"/>
    </location>
</feature>
<feature type="compositionally biased region" description="Basic and acidic residues" evidence="7">
    <location>
        <begin position="544"/>
        <end position="554"/>
    </location>
</feature>
<evidence type="ECO:0000256" key="6">
    <source>
        <dbReference type="RuleBase" id="RU004914"/>
    </source>
</evidence>
<dbReference type="InterPro" id="IPR002528">
    <property type="entry name" value="MATE_fam"/>
</dbReference>
<evidence type="ECO:0000256" key="2">
    <source>
        <dbReference type="ARBA" id="ARBA00010199"/>
    </source>
</evidence>
<evidence type="ECO:0000256" key="5">
    <source>
        <dbReference type="ARBA" id="ARBA00023136"/>
    </source>
</evidence>
<feature type="transmembrane region" description="Helical" evidence="6">
    <location>
        <begin position="325"/>
        <end position="346"/>
    </location>
</feature>
<feature type="transmembrane region" description="Helical" evidence="6">
    <location>
        <begin position="464"/>
        <end position="485"/>
    </location>
</feature>
<protein>
    <recommendedName>
        <fullName evidence="6">Multidrug and toxin extrusion protein</fullName>
    </recommendedName>
</protein>
<feature type="transmembrane region" description="Helical" evidence="6">
    <location>
        <begin position="158"/>
        <end position="177"/>
    </location>
</feature>
<dbReference type="PANTHER" id="PTHR11206">
    <property type="entry name" value="MULTIDRUG RESISTANCE PROTEIN"/>
    <property type="match status" value="1"/>
</dbReference>
<feature type="transmembrane region" description="Helical" evidence="6">
    <location>
        <begin position="366"/>
        <end position="386"/>
    </location>
</feature>
<feature type="transmembrane region" description="Helical" evidence="6">
    <location>
        <begin position="211"/>
        <end position="233"/>
    </location>
</feature>
<dbReference type="CDD" id="cd13132">
    <property type="entry name" value="MATE_eukaryotic"/>
    <property type="match status" value="1"/>
</dbReference>
<feature type="signal peptide" evidence="8">
    <location>
        <begin position="1"/>
        <end position="21"/>
    </location>
</feature>
<feature type="transmembrane region" description="Helical" evidence="6">
    <location>
        <begin position="183"/>
        <end position="199"/>
    </location>
</feature>
<comment type="similarity">
    <text evidence="2 6">Belongs to the multi antimicrobial extrusion (MATE) (TC 2.A.66.1) family.</text>
</comment>
<dbReference type="Proteomes" id="UP000289886">
    <property type="component" value="Unassembled WGS sequence"/>
</dbReference>
<keyword evidence="8" id="KW-0732">Signal</keyword>
<feature type="chain" id="PRO_5019149501" description="Multidrug and toxin extrusion protein" evidence="8">
    <location>
        <begin position="22"/>
        <end position="619"/>
    </location>
</feature>
<evidence type="ECO:0000256" key="1">
    <source>
        <dbReference type="ARBA" id="ARBA00004141"/>
    </source>
</evidence>
<name>A0A444UU89_ACIRT</name>
<keyword evidence="5 6" id="KW-0472">Membrane</keyword>
<dbReference type="GO" id="GO:0015297">
    <property type="term" value="F:antiporter activity"/>
    <property type="evidence" value="ECO:0007669"/>
    <property type="project" value="InterPro"/>
</dbReference>
<dbReference type="NCBIfam" id="TIGR00797">
    <property type="entry name" value="matE"/>
    <property type="match status" value="1"/>
</dbReference>
<evidence type="ECO:0000256" key="4">
    <source>
        <dbReference type="ARBA" id="ARBA00022989"/>
    </source>
</evidence>